<dbReference type="GO" id="GO:0016459">
    <property type="term" value="C:myosin complex"/>
    <property type="evidence" value="ECO:0007669"/>
    <property type="project" value="TreeGrafter"/>
</dbReference>
<dbReference type="PROSITE" id="PS50297">
    <property type="entry name" value="ANK_REP_REGION"/>
    <property type="match status" value="1"/>
</dbReference>
<dbReference type="Pfam" id="PF12796">
    <property type="entry name" value="Ank_2"/>
    <property type="match status" value="1"/>
</dbReference>
<dbReference type="Proteomes" id="UP000316079">
    <property type="component" value="Unassembled WGS sequence"/>
</dbReference>
<accession>A0A553RK00</accession>
<evidence type="ECO:0000313" key="2">
    <source>
        <dbReference type="EMBL" id="TRZ02511.1"/>
    </source>
</evidence>
<keyword evidence="1" id="KW-0040">ANK repeat</keyword>
<evidence type="ECO:0000256" key="1">
    <source>
        <dbReference type="PROSITE-ProRule" id="PRU00023"/>
    </source>
</evidence>
<sequence>MQDSVLKLLKEGADLNTRLSSGGSLLHLKGLFCVVLFSSRLMGASSVSLQCARHDNVFAAEILIEKGLNVNLQDEDLWTALHVACACDHADMVLLLLLVSVCLSLESLGRLGFKLPVCEEEASEQTDIISLSISLSFSPPSLPHSLSLQADSGRKLLAGVNVLLQDVNGNIPLDYAPEGTETSYILIKHLEENGVEMSSMHQMKTQRCSTMMSDVKQLLSNGGSVNQPNDEGVVLLHMASASGYKEVVSLLLENGADVQVSDNCYWTPLHLAAKYGQVRADGMALKERIMSKSPLLFGCGSVMVWGGIDLIDLLVLTHIVSQLLKHKADPTLLNWNQDKPSEIAATVQIAEMLMRAEEFWMQPQTDPSATPPLPEERCSEAEHVSNLPVQKLAKLAVPISRRDSLLEKETMFRDSGGALNQQASLENGLEGAYPGAAGKLEQVKLMPPAPNDDLASLSELTDSSLLYEMQKRFANDQIYDKESGLELHTVIMDDETQNKCVMAASVHMLGCNGVSLQRLVFCVLL</sequence>
<dbReference type="InterPro" id="IPR036770">
    <property type="entry name" value="Ankyrin_rpt-contain_sf"/>
</dbReference>
<organism evidence="2 3">
    <name type="scientific">Danionella cerebrum</name>
    <dbReference type="NCBI Taxonomy" id="2873325"/>
    <lineage>
        <taxon>Eukaryota</taxon>
        <taxon>Metazoa</taxon>
        <taxon>Chordata</taxon>
        <taxon>Craniata</taxon>
        <taxon>Vertebrata</taxon>
        <taxon>Euteleostomi</taxon>
        <taxon>Actinopterygii</taxon>
        <taxon>Neopterygii</taxon>
        <taxon>Teleostei</taxon>
        <taxon>Ostariophysi</taxon>
        <taxon>Cypriniformes</taxon>
        <taxon>Danionidae</taxon>
        <taxon>Danioninae</taxon>
        <taxon>Danionella</taxon>
    </lineage>
</organism>
<dbReference type="OrthoDB" id="9935913at2759"/>
<dbReference type="Gene3D" id="1.25.40.20">
    <property type="entry name" value="Ankyrin repeat-containing domain"/>
    <property type="match status" value="2"/>
</dbReference>
<dbReference type="Pfam" id="PF13637">
    <property type="entry name" value="Ank_4"/>
    <property type="match status" value="1"/>
</dbReference>
<dbReference type="GO" id="GO:0051015">
    <property type="term" value="F:actin filament binding"/>
    <property type="evidence" value="ECO:0007669"/>
    <property type="project" value="TreeGrafter"/>
</dbReference>
<dbReference type="InterPro" id="IPR052838">
    <property type="entry name" value="Myosin-XVI"/>
</dbReference>
<dbReference type="PANTHER" id="PTHR47335:SF1">
    <property type="entry name" value="UNCONVENTIONAL MYOSIN-XVI"/>
    <property type="match status" value="1"/>
</dbReference>
<gene>
    <name evidence="2" type="ORF">DNTS_014691</name>
</gene>
<reference evidence="2 3" key="1">
    <citation type="journal article" date="2019" name="Sci. Data">
        <title>Hybrid genome assembly and annotation of Danionella translucida.</title>
        <authorList>
            <person name="Kadobianskyi M."/>
            <person name="Schulze L."/>
            <person name="Schuelke M."/>
            <person name="Judkewitz B."/>
        </authorList>
    </citation>
    <scope>NUCLEOTIDE SEQUENCE [LARGE SCALE GENOMIC DNA]</scope>
    <source>
        <strain evidence="2 3">Bolton</strain>
    </source>
</reference>
<comment type="caution">
    <text evidence="2">The sequence shown here is derived from an EMBL/GenBank/DDBJ whole genome shotgun (WGS) entry which is preliminary data.</text>
</comment>
<dbReference type="GO" id="GO:0019903">
    <property type="term" value="F:protein phosphatase binding"/>
    <property type="evidence" value="ECO:0007669"/>
    <property type="project" value="TreeGrafter"/>
</dbReference>
<proteinExistence type="predicted"/>
<dbReference type="GO" id="GO:2000134">
    <property type="term" value="P:negative regulation of G1/S transition of mitotic cell cycle"/>
    <property type="evidence" value="ECO:0007669"/>
    <property type="project" value="TreeGrafter"/>
</dbReference>
<evidence type="ECO:0000313" key="3">
    <source>
        <dbReference type="Proteomes" id="UP000316079"/>
    </source>
</evidence>
<dbReference type="AlphaFoldDB" id="A0A553RK00"/>
<dbReference type="SMART" id="SM00248">
    <property type="entry name" value="ANK"/>
    <property type="match status" value="4"/>
</dbReference>
<name>A0A553RK00_9TELE</name>
<dbReference type="GO" id="GO:0043491">
    <property type="term" value="P:phosphatidylinositol 3-kinase/protein kinase B signal transduction"/>
    <property type="evidence" value="ECO:0007669"/>
    <property type="project" value="TreeGrafter"/>
</dbReference>
<dbReference type="GO" id="GO:0048812">
    <property type="term" value="P:neuron projection morphogenesis"/>
    <property type="evidence" value="ECO:0007669"/>
    <property type="project" value="TreeGrafter"/>
</dbReference>
<dbReference type="EMBL" id="SRMA01023924">
    <property type="protein sequence ID" value="TRZ02511.1"/>
    <property type="molecule type" value="Genomic_DNA"/>
</dbReference>
<dbReference type="PROSITE" id="PS50088">
    <property type="entry name" value="ANK_REPEAT"/>
    <property type="match status" value="1"/>
</dbReference>
<protein>
    <submittedName>
        <fullName evidence="2">Uncharacterized protein</fullName>
    </submittedName>
</protein>
<dbReference type="SUPFAM" id="SSF48403">
    <property type="entry name" value="Ankyrin repeat"/>
    <property type="match status" value="1"/>
</dbReference>
<dbReference type="PANTHER" id="PTHR47335">
    <property type="entry name" value="UNCONVENTIONAL MYOSIN-XVI"/>
    <property type="match status" value="1"/>
</dbReference>
<keyword evidence="3" id="KW-1185">Reference proteome</keyword>
<dbReference type="InterPro" id="IPR002110">
    <property type="entry name" value="Ankyrin_rpt"/>
</dbReference>
<dbReference type="GO" id="GO:0048471">
    <property type="term" value="C:perinuclear region of cytoplasm"/>
    <property type="evidence" value="ECO:0007669"/>
    <property type="project" value="TreeGrafter"/>
</dbReference>
<dbReference type="GO" id="GO:0005654">
    <property type="term" value="C:nucleoplasm"/>
    <property type="evidence" value="ECO:0007669"/>
    <property type="project" value="TreeGrafter"/>
</dbReference>
<feature type="repeat" description="ANK" evidence="1">
    <location>
        <begin position="231"/>
        <end position="263"/>
    </location>
</feature>